<feature type="transmembrane region" description="Helical" evidence="1">
    <location>
        <begin position="157"/>
        <end position="175"/>
    </location>
</feature>
<dbReference type="EMBL" id="JAMYXC010000214">
    <property type="protein sequence ID" value="MCP1169626.1"/>
    <property type="molecule type" value="Genomic_DNA"/>
</dbReference>
<dbReference type="AlphaFoldDB" id="A0A9X2FWC1"/>
<feature type="transmembrane region" description="Helical" evidence="1">
    <location>
        <begin position="89"/>
        <end position="111"/>
    </location>
</feature>
<feature type="transmembrane region" description="Helical" evidence="1">
    <location>
        <begin position="187"/>
        <end position="204"/>
    </location>
</feature>
<gene>
    <name evidence="2" type="ORF">NHG85_14015</name>
</gene>
<accession>A0A9X2FWC1</accession>
<dbReference type="Pfam" id="PF06197">
    <property type="entry name" value="DUF998"/>
    <property type="match status" value="1"/>
</dbReference>
<dbReference type="Proteomes" id="UP001139477">
    <property type="component" value="Unassembled WGS sequence"/>
</dbReference>
<organism evidence="2 3">
    <name type="scientific">Limimaricola litoreus</name>
    <dbReference type="NCBI Taxonomy" id="2955316"/>
    <lineage>
        <taxon>Bacteria</taxon>
        <taxon>Pseudomonadati</taxon>
        <taxon>Pseudomonadota</taxon>
        <taxon>Alphaproteobacteria</taxon>
        <taxon>Rhodobacterales</taxon>
        <taxon>Paracoccaceae</taxon>
        <taxon>Limimaricola</taxon>
    </lineage>
</organism>
<dbReference type="RefSeq" id="WP_253333412.1">
    <property type="nucleotide sequence ID" value="NZ_JAMYXC010000214.1"/>
</dbReference>
<keyword evidence="1" id="KW-1133">Transmembrane helix</keyword>
<feature type="transmembrane region" description="Helical" evidence="1">
    <location>
        <begin position="15"/>
        <end position="42"/>
    </location>
</feature>
<evidence type="ECO:0000313" key="3">
    <source>
        <dbReference type="Proteomes" id="UP001139477"/>
    </source>
</evidence>
<comment type="caution">
    <text evidence="2">The sequence shown here is derived from an EMBL/GenBank/DDBJ whole genome shotgun (WGS) entry which is preliminary data.</text>
</comment>
<evidence type="ECO:0000256" key="1">
    <source>
        <dbReference type="SAM" id="Phobius"/>
    </source>
</evidence>
<dbReference type="PROSITE" id="PS51257">
    <property type="entry name" value="PROKAR_LIPOPROTEIN"/>
    <property type="match status" value="1"/>
</dbReference>
<keyword evidence="1" id="KW-0812">Transmembrane</keyword>
<name>A0A9X2FWC1_9RHOB</name>
<keyword evidence="3" id="KW-1185">Reference proteome</keyword>
<feature type="transmembrane region" description="Helical" evidence="1">
    <location>
        <begin position="123"/>
        <end position="145"/>
    </location>
</feature>
<feature type="transmembrane region" description="Helical" evidence="1">
    <location>
        <begin position="62"/>
        <end position="82"/>
    </location>
</feature>
<keyword evidence="1" id="KW-0472">Membrane</keyword>
<proteinExistence type="predicted"/>
<reference evidence="2" key="1">
    <citation type="submission" date="2022-06" db="EMBL/GenBank/DDBJ databases">
        <title>Limimaricola sediminis sp. nov., isolated from an intertidal sediment.</title>
        <authorList>
            <person name="Shao X."/>
        </authorList>
    </citation>
    <scope>NUCLEOTIDE SEQUENCE</scope>
    <source>
        <strain evidence="2">ASW11-118</strain>
    </source>
</reference>
<protein>
    <submittedName>
        <fullName evidence="2">DUF998 domain-containing protein</fullName>
    </submittedName>
</protein>
<evidence type="ECO:0000313" key="2">
    <source>
        <dbReference type="EMBL" id="MCP1169626.1"/>
    </source>
</evidence>
<sequence>MKDAVGQPVDKERPYLLLLLAGIGLFGCLSMIGGTIAAQIVVPGHDWIADTISDLGAGEWEIIMDVALYGFAAGLFAMALAASHAHLGGIGWSAGVMSLAILGALVVMVGARNEYGDNDSDGVVIHIYLVYGLGLLFLVAPLGMAAGFGRHHPGARWALIGLAVAWAVAAPLFLMAPTTIDGLAERVLGLIAVGMVAVMTWVFWQRGRDARRI</sequence>
<dbReference type="InterPro" id="IPR009339">
    <property type="entry name" value="DUF998"/>
</dbReference>